<evidence type="ECO:0000313" key="4">
    <source>
        <dbReference type="Proteomes" id="UP000247498"/>
    </source>
</evidence>
<dbReference type="SUPFAM" id="SSF56112">
    <property type="entry name" value="Protein kinase-like (PK-like)"/>
    <property type="match status" value="1"/>
</dbReference>
<dbReference type="PANTHER" id="PTHR21064:SF6">
    <property type="entry name" value="AMINOGLYCOSIDE PHOSPHOTRANSFERASE DOMAIN-CONTAINING PROTEIN"/>
    <property type="match status" value="1"/>
</dbReference>
<name>A0A2V0PC48_9CHLO</name>
<dbReference type="PANTHER" id="PTHR21064">
    <property type="entry name" value="AMINOGLYCOSIDE PHOSPHOTRANSFERASE DOMAIN-CONTAINING PROTEIN-RELATED"/>
    <property type="match status" value="1"/>
</dbReference>
<dbReference type="OrthoDB" id="5404599at2759"/>
<dbReference type="Proteomes" id="UP000247498">
    <property type="component" value="Unassembled WGS sequence"/>
</dbReference>
<protein>
    <recommendedName>
        <fullName evidence="2">Aminoglycoside phosphotransferase domain-containing protein</fullName>
    </recommendedName>
</protein>
<evidence type="ECO:0000256" key="1">
    <source>
        <dbReference type="ARBA" id="ARBA00038240"/>
    </source>
</evidence>
<dbReference type="InterPro" id="IPR011009">
    <property type="entry name" value="Kinase-like_dom_sf"/>
</dbReference>
<dbReference type="GO" id="GO:0019202">
    <property type="term" value="F:amino acid kinase activity"/>
    <property type="evidence" value="ECO:0007669"/>
    <property type="project" value="TreeGrafter"/>
</dbReference>
<feature type="domain" description="Aminoglycoside phosphotransferase" evidence="2">
    <location>
        <begin position="63"/>
        <end position="302"/>
    </location>
</feature>
<evidence type="ECO:0000313" key="3">
    <source>
        <dbReference type="EMBL" id="GBF97428.1"/>
    </source>
</evidence>
<proteinExistence type="inferred from homology"/>
<dbReference type="EMBL" id="BDRX01000099">
    <property type="protein sequence ID" value="GBF97428.1"/>
    <property type="molecule type" value="Genomic_DNA"/>
</dbReference>
<dbReference type="Pfam" id="PF01636">
    <property type="entry name" value="APH"/>
    <property type="match status" value="1"/>
</dbReference>
<dbReference type="InterPro" id="IPR002575">
    <property type="entry name" value="Aminoglycoside_PTrfase"/>
</dbReference>
<sequence>MHSHSLRLRANGNLAYRAQRAPRLARVQAPKAGPATGHHTVSDSLRDEALAAFFDGPCTTAPTSGGVNNVCQYVTAADGSKWILRVYNNGGHTDKVDFEHAVLQQLGQQRLSFAVPRAKPSLRDGKPHVVLSSGDAACVFEIIQGDLAKTTAPREVGRATGELCTAMGRVDLGGREAQAPVPPYYDVFHVHHAMDRDLFYKQVAENPGFSVCRGSIDYLTEGVRRLEPLLAKGRDLGLPVQLIHGDLHYDNVMVLGDSVSGLLDFEFVAYDWRVMELAVALSKYVSEDDPLPLIREFVAGYIAGGGQVSDDEIELLPDCINLRMFSNTIYFTGRAYAGEDGLESLTSRADAYAKRVRWVEANRARMVETVRELARAPATAGAR</sequence>
<dbReference type="Gene3D" id="3.90.1200.10">
    <property type="match status" value="1"/>
</dbReference>
<dbReference type="InParanoid" id="A0A2V0PC48"/>
<evidence type="ECO:0000259" key="2">
    <source>
        <dbReference type="Pfam" id="PF01636"/>
    </source>
</evidence>
<keyword evidence="4" id="KW-1185">Reference proteome</keyword>
<organism evidence="3 4">
    <name type="scientific">Raphidocelis subcapitata</name>
    <dbReference type="NCBI Taxonomy" id="307507"/>
    <lineage>
        <taxon>Eukaryota</taxon>
        <taxon>Viridiplantae</taxon>
        <taxon>Chlorophyta</taxon>
        <taxon>core chlorophytes</taxon>
        <taxon>Chlorophyceae</taxon>
        <taxon>CS clade</taxon>
        <taxon>Sphaeropleales</taxon>
        <taxon>Selenastraceae</taxon>
        <taxon>Raphidocelis</taxon>
    </lineage>
</organism>
<comment type="similarity">
    <text evidence="1">Belongs to the pseudomonas-type ThrB family.</text>
</comment>
<dbReference type="Gene3D" id="3.30.200.20">
    <property type="entry name" value="Phosphorylase Kinase, domain 1"/>
    <property type="match status" value="1"/>
</dbReference>
<dbReference type="AlphaFoldDB" id="A0A2V0PC48"/>
<comment type="caution">
    <text evidence="3">The sequence shown here is derived from an EMBL/GenBank/DDBJ whole genome shotgun (WGS) entry which is preliminary data.</text>
</comment>
<gene>
    <name evidence="3" type="ORF">Rsub_09594</name>
</gene>
<reference evidence="3 4" key="1">
    <citation type="journal article" date="2018" name="Sci. Rep.">
        <title>Raphidocelis subcapitata (=Pseudokirchneriella subcapitata) provides an insight into genome evolution and environmental adaptations in the Sphaeropleales.</title>
        <authorList>
            <person name="Suzuki S."/>
            <person name="Yamaguchi H."/>
            <person name="Nakajima N."/>
            <person name="Kawachi M."/>
        </authorList>
    </citation>
    <scope>NUCLEOTIDE SEQUENCE [LARGE SCALE GENOMIC DNA]</scope>
    <source>
        <strain evidence="3 4">NIES-35</strain>
    </source>
</reference>
<dbReference type="InterPro" id="IPR050249">
    <property type="entry name" value="Pseudomonas-type_ThrB"/>
</dbReference>
<accession>A0A2V0PC48</accession>